<dbReference type="SMART" id="SM00382">
    <property type="entry name" value="AAA"/>
    <property type="match status" value="1"/>
</dbReference>
<dbReference type="Pfam" id="PF14524">
    <property type="entry name" value="Wzt_C"/>
    <property type="match status" value="1"/>
</dbReference>
<dbReference type="SUPFAM" id="SSF52540">
    <property type="entry name" value="P-loop containing nucleoside triphosphate hydrolases"/>
    <property type="match status" value="1"/>
</dbReference>
<dbReference type="InterPro" id="IPR003439">
    <property type="entry name" value="ABC_transporter-like_ATP-bd"/>
</dbReference>
<evidence type="ECO:0000313" key="6">
    <source>
        <dbReference type="EMBL" id="SIT59153.1"/>
    </source>
</evidence>
<dbReference type="PROSITE" id="PS00211">
    <property type="entry name" value="ABC_TRANSPORTER_1"/>
    <property type="match status" value="1"/>
</dbReference>
<evidence type="ECO:0000256" key="1">
    <source>
        <dbReference type="ARBA" id="ARBA00005417"/>
    </source>
</evidence>
<dbReference type="InterPro" id="IPR050683">
    <property type="entry name" value="Bact_Polysacc_Export_ATP-bd"/>
</dbReference>
<evidence type="ECO:0000256" key="4">
    <source>
        <dbReference type="ARBA" id="ARBA00022840"/>
    </source>
</evidence>
<dbReference type="PANTHER" id="PTHR46743:SF2">
    <property type="entry name" value="TEICHOIC ACIDS EXPORT ATP-BINDING PROTEIN TAGH"/>
    <property type="match status" value="1"/>
</dbReference>
<keyword evidence="4" id="KW-0067">ATP-binding</keyword>
<dbReference type="InterPro" id="IPR003593">
    <property type="entry name" value="AAA+_ATPase"/>
</dbReference>
<organism evidence="6 7">
    <name type="scientific">Mesorhizobium prunaredense</name>
    <dbReference type="NCBI Taxonomy" id="1631249"/>
    <lineage>
        <taxon>Bacteria</taxon>
        <taxon>Pseudomonadati</taxon>
        <taxon>Pseudomonadota</taxon>
        <taxon>Alphaproteobacteria</taxon>
        <taxon>Hyphomicrobiales</taxon>
        <taxon>Phyllobacteriaceae</taxon>
        <taxon>Mesorhizobium</taxon>
    </lineage>
</organism>
<dbReference type="Pfam" id="PF00005">
    <property type="entry name" value="ABC_tran"/>
    <property type="match status" value="1"/>
</dbReference>
<dbReference type="GO" id="GO:0016020">
    <property type="term" value="C:membrane"/>
    <property type="evidence" value="ECO:0007669"/>
    <property type="project" value="InterPro"/>
</dbReference>
<dbReference type="PANTHER" id="PTHR46743">
    <property type="entry name" value="TEICHOIC ACIDS EXPORT ATP-BINDING PROTEIN TAGH"/>
    <property type="match status" value="1"/>
</dbReference>
<accession>A0A1R3VGY0</accession>
<dbReference type="GO" id="GO:0016887">
    <property type="term" value="F:ATP hydrolysis activity"/>
    <property type="evidence" value="ECO:0007669"/>
    <property type="project" value="InterPro"/>
</dbReference>
<dbReference type="Gene3D" id="2.70.50.60">
    <property type="entry name" value="abc- transporter (atp binding component) like domain"/>
    <property type="match status" value="1"/>
</dbReference>
<protein>
    <submittedName>
        <fullName evidence="6">ABC-type polysaccharide/polyol phosphate transport system, ATPase component</fullName>
    </submittedName>
</protein>
<keyword evidence="2" id="KW-0813">Transport</keyword>
<dbReference type="InterPro" id="IPR029439">
    <property type="entry name" value="Wzt_C"/>
</dbReference>
<evidence type="ECO:0000256" key="3">
    <source>
        <dbReference type="ARBA" id="ARBA00022741"/>
    </source>
</evidence>
<dbReference type="AlphaFoldDB" id="A0A1R3VGY0"/>
<dbReference type="RefSeq" id="WP_077382507.1">
    <property type="nucleotide sequence ID" value="NZ_FTPD01000067.1"/>
</dbReference>
<reference evidence="7" key="1">
    <citation type="submission" date="2017-01" db="EMBL/GenBank/DDBJ databases">
        <authorList>
            <person name="Brunel B."/>
        </authorList>
    </citation>
    <scope>NUCLEOTIDE SEQUENCE [LARGE SCALE GENOMIC DNA]</scope>
</reference>
<dbReference type="CDD" id="cd03220">
    <property type="entry name" value="ABC_KpsT_Wzt"/>
    <property type="match status" value="1"/>
</dbReference>
<dbReference type="STRING" id="1631249.BQ8794_70083"/>
<dbReference type="InterPro" id="IPR027417">
    <property type="entry name" value="P-loop_NTPase"/>
</dbReference>
<keyword evidence="7" id="KW-1185">Reference proteome</keyword>
<dbReference type="CDD" id="cd10147">
    <property type="entry name" value="Wzt_C-like"/>
    <property type="match status" value="1"/>
</dbReference>
<gene>
    <name evidence="6" type="ORF">BQ8794_70083</name>
</gene>
<evidence type="ECO:0000259" key="5">
    <source>
        <dbReference type="PROSITE" id="PS50893"/>
    </source>
</evidence>
<proteinExistence type="inferred from homology"/>
<dbReference type="InterPro" id="IPR015860">
    <property type="entry name" value="ABC_transpr_TagH-like"/>
</dbReference>
<dbReference type="Gene3D" id="3.40.50.300">
    <property type="entry name" value="P-loop containing nucleotide triphosphate hydrolases"/>
    <property type="match status" value="1"/>
</dbReference>
<dbReference type="Proteomes" id="UP000188388">
    <property type="component" value="Unassembled WGS sequence"/>
</dbReference>
<sequence>MNPAIEIKNLSKRYDLHPRPTSLRENIGAWLGRGEASGAQGTQYWALRDVSLTIEAGEVVGLIGLNGAGKSTLLKILSRITDPSAGEIRIRGRVGALLEVGAGFHGDLTGRDNIYLSGAILGMSKAELDRRFEEIVAFAEIERFLDVPVKRYSSGMFVRLAFAVAVHLDPDILILDEVLSVGDSRFQRKSLSKIESLVTKGGRTVLLVSHNMDTVNRLCSRCLWLESGSVKALGGTREVVASYLTSAGDFAGSSNRIDVTAAPRTGNGKARFLGVSIDSGDRSSSGQICTDGPARCMLDIEAENDIDVDSLAVVINSLSGLKLVNADTALLGNACRLRAGRNRVIVTIDQLHLLPGTYGLELWMGQRSGDYLAGDILDHVHHACRVEVLRPGGHDGSVLPTEGLIPCVYDFEVET</sequence>
<name>A0A1R3VGY0_9HYPH</name>
<dbReference type="GO" id="GO:0005524">
    <property type="term" value="F:ATP binding"/>
    <property type="evidence" value="ECO:0007669"/>
    <property type="project" value="UniProtKB-KW"/>
</dbReference>
<feature type="domain" description="ABC transporter" evidence="5">
    <location>
        <begin position="5"/>
        <end position="252"/>
    </location>
</feature>
<dbReference type="InterPro" id="IPR017871">
    <property type="entry name" value="ABC_transporter-like_CS"/>
</dbReference>
<comment type="similarity">
    <text evidence="1">Belongs to the ABC transporter superfamily.</text>
</comment>
<dbReference type="PROSITE" id="PS50893">
    <property type="entry name" value="ABC_TRANSPORTER_2"/>
    <property type="match status" value="1"/>
</dbReference>
<keyword evidence="3" id="KW-0547">Nucleotide-binding</keyword>
<evidence type="ECO:0000313" key="7">
    <source>
        <dbReference type="Proteomes" id="UP000188388"/>
    </source>
</evidence>
<dbReference type="EMBL" id="FTPD01000067">
    <property type="protein sequence ID" value="SIT59153.1"/>
    <property type="molecule type" value="Genomic_DNA"/>
</dbReference>
<evidence type="ECO:0000256" key="2">
    <source>
        <dbReference type="ARBA" id="ARBA00022448"/>
    </source>
</evidence>
<dbReference type="GO" id="GO:0140359">
    <property type="term" value="F:ABC-type transporter activity"/>
    <property type="evidence" value="ECO:0007669"/>
    <property type="project" value="InterPro"/>
</dbReference>